<reference evidence="4" key="1">
    <citation type="submission" date="2022-10" db="EMBL/GenBank/DDBJ databases">
        <title>The complete genomes of actinobacterial strains from the NBC collection.</title>
        <authorList>
            <person name="Joergensen T.S."/>
            <person name="Alvarez Arevalo M."/>
            <person name="Sterndorff E.B."/>
            <person name="Faurdal D."/>
            <person name="Vuksanovic O."/>
            <person name="Mourched A.-S."/>
            <person name="Charusanti P."/>
            <person name="Shaw S."/>
            <person name="Blin K."/>
            <person name="Weber T."/>
        </authorList>
    </citation>
    <scope>NUCLEOTIDE SEQUENCE</scope>
    <source>
        <strain evidence="4">NBC_00003</strain>
    </source>
</reference>
<evidence type="ECO:0000256" key="2">
    <source>
        <dbReference type="SAM" id="MobiDB-lite"/>
    </source>
</evidence>
<name>A0AAU2V4H9_9ACTN</name>
<dbReference type="Pfam" id="PF13517">
    <property type="entry name" value="FG-GAP_3"/>
    <property type="match status" value="1"/>
</dbReference>
<protein>
    <submittedName>
        <fullName evidence="4">VCBS repeat-containing protein</fullName>
    </submittedName>
</protein>
<dbReference type="Gene3D" id="2.130.10.130">
    <property type="entry name" value="Integrin alpha, N-terminal"/>
    <property type="match status" value="1"/>
</dbReference>
<dbReference type="InterPro" id="IPR013517">
    <property type="entry name" value="FG-GAP"/>
</dbReference>
<evidence type="ECO:0000256" key="3">
    <source>
        <dbReference type="SAM" id="SignalP"/>
    </source>
</evidence>
<dbReference type="PANTHER" id="PTHR44103:SF1">
    <property type="entry name" value="PROPROTEIN CONVERTASE P"/>
    <property type="match status" value="1"/>
</dbReference>
<dbReference type="AlphaFoldDB" id="A0AAU2V4H9"/>
<dbReference type="EMBL" id="CP108318">
    <property type="protein sequence ID" value="WTW62342.1"/>
    <property type="molecule type" value="Genomic_DNA"/>
</dbReference>
<evidence type="ECO:0000313" key="4">
    <source>
        <dbReference type="EMBL" id="WTW62342.1"/>
    </source>
</evidence>
<accession>A0AAU2V4H9</accession>
<proteinExistence type="predicted"/>
<feature type="chain" id="PRO_5043715615" evidence="3">
    <location>
        <begin position="23"/>
        <end position="402"/>
    </location>
</feature>
<gene>
    <name evidence="4" type="ORF">OG549_17710</name>
</gene>
<keyword evidence="1 3" id="KW-0732">Signal</keyword>
<organism evidence="4">
    <name type="scientific">Streptomyces sp. NBC_00003</name>
    <dbReference type="NCBI Taxonomy" id="2903608"/>
    <lineage>
        <taxon>Bacteria</taxon>
        <taxon>Bacillati</taxon>
        <taxon>Actinomycetota</taxon>
        <taxon>Actinomycetes</taxon>
        <taxon>Kitasatosporales</taxon>
        <taxon>Streptomycetaceae</taxon>
        <taxon>Streptomyces</taxon>
    </lineage>
</organism>
<feature type="signal peptide" evidence="3">
    <location>
        <begin position="1"/>
        <end position="22"/>
    </location>
</feature>
<dbReference type="PANTHER" id="PTHR44103">
    <property type="entry name" value="PROPROTEIN CONVERTASE P"/>
    <property type="match status" value="1"/>
</dbReference>
<evidence type="ECO:0000256" key="1">
    <source>
        <dbReference type="ARBA" id="ARBA00022729"/>
    </source>
</evidence>
<dbReference type="SUPFAM" id="SSF69318">
    <property type="entry name" value="Integrin alpha N-terminal domain"/>
    <property type="match status" value="1"/>
</dbReference>
<dbReference type="InterPro" id="IPR028994">
    <property type="entry name" value="Integrin_alpha_N"/>
</dbReference>
<feature type="region of interest" description="Disordered" evidence="2">
    <location>
        <begin position="102"/>
        <end position="130"/>
    </location>
</feature>
<sequence length="402" mass="42777">MRLTIRTALATAAAVVGFTVTAVVPADASVGFDHCPVGKFCVFDHADNRAPMDAYAGPQASAEPWDNGAPAVYNRSGGVFSCMWSPAEFQYLDPGRDMYLSGPGIGTAPAKPAPPHGAKPRKDENSSFRWGRTLRECQSGKEYSDWNSGDGQDAKALPFGDLNGDGQADLLQRNWNGSLYFLDGDGNGTYLGRGWNGMTLARHGDLTGDGKEDVLARDRAGVLWLYPGKGDGRLGKRSRLGAGWAGMRHFAPVGDLDGDGRGDLMALDKSGHAWLYPGNGHGGFGHRKGLGAGWSSTLTFTGTGDLDGDGHGDIVANDTSGRLWRYPGDGHGGFGHRVLIGSGGWQKYPTLLCVGDVLDDLAWNAPDLLAKSDRELTTYPGTGRGTLGDGHEDWNWAMSDIF</sequence>